<name>A0A7J8VUI8_9ROSI</name>
<dbReference type="AlphaFoldDB" id="A0A7J8VUI8"/>
<proteinExistence type="predicted"/>
<evidence type="ECO:0000313" key="2">
    <source>
        <dbReference type="Proteomes" id="UP000593573"/>
    </source>
</evidence>
<organism evidence="1 2">
    <name type="scientific">Gossypium klotzschianum</name>
    <dbReference type="NCBI Taxonomy" id="34286"/>
    <lineage>
        <taxon>Eukaryota</taxon>
        <taxon>Viridiplantae</taxon>
        <taxon>Streptophyta</taxon>
        <taxon>Embryophyta</taxon>
        <taxon>Tracheophyta</taxon>
        <taxon>Spermatophyta</taxon>
        <taxon>Magnoliopsida</taxon>
        <taxon>eudicotyledons</taxon>
        <taxon>Gunneridae</taxon>
        <taxon>Pentapetalae</taxon>
        <taxon>rosids</taxon>
        <taxon>malvids</taxon>
        <taxon>Malvales</taxon>
        <taxon>Malvaceae</taxon>
        <taxon>Malvoideae</taxon>
        <taxon>Gossypium</taxon>
    </lineage>
</organism>
<protein>
    <submittedName>
        <fullName evidence="1">Uncharacterized protein</fullName>
    </submittedName>
</protein>
<evidence type="ECO:0000313" key="1">
    <source>
        <dbReference type="EMBL" id="MBA0666477.1"/>
    </source>
</evidence>
<dbReference type="Proteomes" id="UP000593573">
    <property type="component" value="Unassembled WGS sequence"/>
</dbReference>
<sequence length="110" mass="12187">MAHILARKGLKRGKSMNLGVYVQNYLVEGERIFSQEKKGSWDVILVQGCMVTAKMEIRYGGLGEGILIDFSRSLLLDLLLFLGNLLRASFALHSKRCFAVDVSQGIASPK</sequence>
<gene>
    <name evidence="1" type="ORF">Goklo_002882</name>
</gene>
<comment type="caution">
    <text evidence="1">The sequence shown here is derived from an EMBL/GenBank/DDBJ whole genome shotgun (WGS) entry which is preliminary data.</text>
</comment>
<dbReference type="EMBL" id="JABFAB010000012">
    <property type="protein sequence ID" value="MBA0666477.1"/>
    <property type="molecule type" value="Genomic_DNA"/>
</dbReference>
<accession>A0A7J8VUI8</accession>
<keyword evidence="2" id="KW-1185">Reference proteome</keyword>
<reference evidence="1 2" key="1">
    <citation type="journal article" date="2019" name="Genome Biol. Evol.">
        <title>Insights into the evolution of the New World diploid cottons (Gossypium, subgenus Houzingenia) based on genome sequencing.</title>
        <authorList>
            <person name="Grover C.E."/>
            <person name="Arick M.A. 2nd"/>
            <person name="Thrash A."/>
            <person name="Conover J.L."/>
            <person name="Sanders W.S."/>
            <person name="Peterson D.G."/>
            <person name="Frelichowski J.E."/>
            <person name="Scheffler J.A."/>
            <person name="Scheffler B.E."/>
            <person name="Wendel J.F."/>
        </authorList>
    </citation>
    <scope>NUCLEOTIDE SEQUENCE [LARGE SCALE GENOMIC DNA]</scope>
    <source>
        <strain evidence="1">57</strain>
        <tissue evidence="1">Leaf</tissue>
    </source>
</reference>